<evidence type="ECO:0000256" key="1">
    <source>
        <dbReference type="SAM" id="MobiDB-lite"/>
    </source>
</evidence>
<gene>
    <name evidence="2" type="ORF">TRFO_38418</name>
</gene>
<reference evidence="2" key="1">
    <citation type="submission" date="2016-10" db="EMBL/GenBank/DDBJ databases">
        <authorList>
            <person name="Benchimol M."/>
            <person name="Almeida L.G."/>
            <person name="Vasconcelos A.T."/>
            <person name="Perreira-Neves A."/>
            <person name="Rosa I.A."/>
            <person name="Tasca T."/>
            <person name="Bogo M.R."/>
            <person name="de Souza W."/>
        </authorList>
    </citation>
    <scope>NUCLEOTIDE SEQUENCE [LARGE SCALE GENOMIC DNA]</scope>
    <source>
        <strain evidence="2">K</strain>
    </source>
</reference>
<accession>A0A1J4J8I7</accession>
<evidence type="ECO:0000313" key="2">
    <source>
        <dbReference type="EMBL" id="OHS95494.1"/>
    </source>
</evidence>
<organism evidence="2 3">
    <name type="scientific">Tritrichomonas foetus</name>
    <dbReference type="NCBI Taxonomy" id="1144522"/>
    <lineage>
        <taxon>Eukaryota</taxon>
        <taxon>Metamonada</taxon>
        <taxon>Parabasalia</taxon>
        <taxon>Tritrichomonadida</taxon>
        <taxon>Tritrichomonadidae</taxon>
        <taxon>Tritrichomonas</taxon>
    </lineage>
</organism>
<dbReference type="Proteomes" id="UP000179807">
    <property type="component" value="Unassembled WGS sequence"/>
</dbReference>
<evidence type="ECO:0000313" key="3">
    <source>
        <dbReference type="Proteomes" id="UP000179807"/>
    </source>
</evidence>
<name>A0A1J4J8I7_9EUKA</name>
<dbReference type="AlphaFoldDB" id="A0A1J4J8I7"/>
<keyword evidence="3" id="KW-1185">Reference proteome</keyword>
<dbReference type="GeneID" id="94846726"/>
<dbReference type="VEuPathDB" id="TrichDB:TRFO_38418"/>
<proteinExistence type="predicted"/>
<feature type="region of interest" description="Disordered" evidence="1">
    <location>
        <begin position="169"/>
        <end position="196"/>
    </location>
</feature>
<dbReference type="EMBL" id="MLAK01001242">
    <property type="protein sequence ID" value="OHS95494.1"/>
    <property type="molecule type" value="Genomic_DNA"/>
</dbReference>
<dbReference type="RefSeq" id="XP_068348631.1">
    <property type="nucleotide sequence ID" value="XM_068512022.1"/>
</dbReference>
<sequence length="293" mass="34178">MRTCKKMTNLEVDLKYSHFADFFHNDSKSQQQQNLIVPNTKPSYQICYHLEANQFHQSVMNDLLTNFTSRFTNHHFNDIIKQLAFILSTYSHAGYNILRYFLPFPCDNTIFTNFGSQVKMIKEALTDVTKIEKMLDYLQYTKSLEKIRICLAIDAISFKTFSEEKDLDVKSSDQQTCNQPEETKKKKNIPQSEETSTDIEFLCSSDNQIEIDEENISLLNNSESNDIIDYMIEILHDLVQEDIEKVLSNLFLSLAMPIDHIELPNIVVNVLTYKHGLANEDIRIRLNHLKLYL</sequence>
<protein>
    <submittedName>
        <fullName evidence="2">Uncharacterized protein</fullName>
    </submittedName>
</protein>
<comment type="caution">
    <text evidence="2">The sequence shown here is derived from an EMBL/GenBank/DDBJ whole genome shotgun (WGS) entry which is preliminary data.</text>
</comment>